<comment type="similarity">
    <text evidence="3">Belongs to the metallo-dependent hydrolases superfamily.</text>
</comment>
<gene>
    <name evidence="6" type="ORF">PAC_11632</name>
</gene>
<feature type="compositionally biased region" description="Polar residues" evidence="4">
    <location>
        <begin position="1"/>
        <end position="11"/>
    </location>
</feature>
<evidence type="ECO:0000259" key="5">
    <source>
        <dbReference type="Pfam" id="PF04909"/>
    </source>
</evidence>
<proteinExistence type="inferred from homology"/>
<dbReference type="SUPFAM" id="SSF51556">
    <property type="entry name" value="Metallo-dependent hydrolases"/>
    <property type="match status" value="1"/>
</dbReference>
<evidence type="ECO:0000256" key="1">
    <source>
        <dbReference type="ARBA" id="ARBA00022793"/>
    </source>
</evidence>
<dbReference type="GO" id="GO:0019748">
    <property type="term" value="P:secondary metabolic process"/>
    <property type="evidence" value="ECO:0007669"/>
    <property type="project" value="TreeGrafter"/>
</dbReference>
<keyword evidence="2 3" id="KW-0456">Lyase</keyword>
<evidence type="ECO:0000313" key="7">
    <source>
        <dbReference type="Proteomes" id="UP000184330"/>
    </source>
</evidence>
<dbReference type="InterPro" id="IPR032466">
    <property type="entry name" value="Metal_Hydrolase"/>
</dbReference>
<dbReference type="AlphaFoldDB" id="A0A1L7X9M9"/>
<sequence>MSSTAQETATANDIGYPTTVGSPSGRPTFIKRNPHLSGKIAIEEHVNTDIFNSLSTNPYTKGSNEGWEGTYYQKAFMEDVQYRLGNIEERIKQMDAAGIAIMALSLMSPGIQGIFDPAEATETASKVNDQMHKLYRTGPHADRFLTWGCVAMQDPQAAAKEAERCVKELGCCGILINGFSDVGSPDAGEVRYLDEPQCEPFWAKLAELDVPLYLHPRNVAPTQSRVLRGYEFLAGSPWGFARETAEHVLRLMLSGLFDRYPGLRIVLGHCGEGLPFAIKRVDHRMRHFRKGVSGAHQHPLGHYFAKNFWITSSGVLTQSTLECTIREVGVDRVLFSADYPLEDVIEMADWFDGLEIDDPTRAKLAYGNAKILLGIK</sequence>
<dbReference type="STRING" id="576137.A0A1L7X9M9"/>
<evidence type="ECO:0000313" key="6">
    <source>
        <dbReference type="EMBL" id="CZR61735.1"/>
    </source>
</evidence>
<name>A0A1L7X9M9_9HELO</name>
<evidence type="ECO:0000256" key="2">
    <source>
        <dbReference type="ARBA" id="ARBA00023239"/>
    </source>
</evidence>
<evidence type="ECO:0000256" key="3">
    <source>
        <dbReference type="RuleBase" id="RU366045"/>
    </source>
</evidence>
<dbReference type="EMBL" id="FJOG01000019">
    <property type="protein sequence ID" value="CZR61735.1"/>
    <property type="molecule type" value="Genomic_DNA"/>
</dbReference>
<keyword evidence="1 3" id="KW-0210">Decarboxylase</keyword>
<feature type="domain" description="Amidohydrolase-related" evidence="5">
    <location>
        <begin position="103"/>
        <end position="374"/>
    </location>
</feature>
<organism evidence="6 7">
    <name type="scientific">Phialocephala subalpina</name>
    <dbReference type="NCBI Taxonomy" id="576137"/>
    <lineage>
        <taxon>Eukaryota</taxon>
        <taxon>Fungi</taxon>
        <taxon>Dikarya</taxon>
        <taxon>Ascomycota</taxon>
        <taxon>Pezizomycotina</taxon>
        <taxon>Leotiomycetes</taxon>
        <taxon>Helotiales</taxon>
        <taxon>Mollisiaceae</taxon>
        <taxon>Phialocephala</taxon>
        <taxon>Phialocephala fortinii species complex</taxon>
    </lineage>
</organism>
<feature type="region of interest" description="Disordered" evidence="4">
    <location>
        <begin position="1"/>
        <end position="32"/>
    </location>
</feature>
<dbReference type="Proteomes" id="UP000184330">
    <property type="component" value="Unassembled WGS sequence"/>
</dbReference>
<accession>A0A1L7X9M9</accession>
<evidence type="ECO:0000256" key="4">
    <source>
        <dbReference type="SAM" id="MobiDB-lite"/>
    </source>
</evidence>
<protein>
    <submittedName>
        <fullName evidence="6">Related to 5-carboxyvanillate decarboxylase</fullName>
    </submittedName>
</protein>
<dbReference type="Gene3D" id="3.20.20.140">
    <property type="entry name" value="Metal-dependent hydrolases"/>
    <property type="match status" value="1"/>
</dbReference>
<dbReference type="Pfam" id="PF04909">
    <property type="entry name" value="Amidohydro_2"/>
    <property type="match status" value="1"/>
</dbReference>
<dbReference type="InterPro" id="IPR032465">
    <property type="entry name" value="ACMSD"/>
</dbReference>
<reference evidence="6 7" key="1">
    <citation type="submission" date="2016-03" db="EMBL/GenBank/DDBJ databases">
        <authorList>
            <person name="Ploux O."/>
        </authorList>
    </citation>
    <scope>NUCLEOTIDE SEQUENCE [LARGE SCALE GENOMIC DNA]</scope>
    <source>
        <strain evidence="6 7">UAMH 11012</strain>
    </source>
</reference>
<dbReference type="PANTHER" id="PTHR21240:SF30">
    <property type="entry name" value="AMIDOHYDROLASE-RELATED DOMAIN-CONTAINING PROTEIN-RELATED"/>
    <property type="match status" value="1"/>
</dbReference>
<dbReference type="GO" id="GO:0016831">
    <property type="term" value="F:carboxy-lyase activity"/>
    <property type="evidence" value="ECO:0007669"/>
    <property type="project" value="UniProtKB-KW"/>
</dbReference>
<dbReference type="PANTHER" id="PTHR21240">
    <property type="entry name" value="2-AMINO-3-CARBOXYLMUCONATE-6-SEMIALDEHYDE DECARBOXYLASE"/>
    <property type="match status" value="1"/>
</dbReference>
<dbReference type="GO" id="GO:0005829">
    <property type="term" value="C:cytosol"/>
    <property type="evidence" value="ECO:0007669"/>
    <property type="project" value="TreeGrafter"/>
</dbReference>
<dbReference type="OrthoDB" id="1879366at2759"/>
<keyword evidence="7" id="KW-1185">Reference proteome</keyword>
<dbReference type="GO" id="GO:0016787">
    <property type="term" value="F:hydrolase activity"/>
    <property type="evidence" value="ECO:0007669"/>
    <property type="project" value="InterPro"/>
</dbReference>
<dbReference type="InterPro" id="IPR006680">
    <property type="entry name" value="Amidohydro-rel"/>
</dbReference>